<protein>
    <submittedName>
        <fullName evidence="1">Uncharacterized protein</fullName>
    </submittedName>
</protein>
<feature type="non-terminal residue" evidence="1">
    <location>
        <position position="1"/>
    </location>
</feature>
<dbReference type="PANTHER" id="PTHR33233">
    <property type="entry name" value="ENDONUCLEASE/EXONUCLEASE/PHOSPHATASE"/>
    <property type="match status" value="1"/>
</dbReference>
<accession>A0A1J6ITU0</accession>
<evidence type="ECO:0000313" key="1">
    <source>
        <dbReference type="EMBL" id="OIT03976.1"/>
    </source>
</evidence>
<feature type="non-terminal residue" evidence="1">
    <location>
        <position position="118"/>
    </location>
</feature>
<comment type="caution">
    <text evidence="1">The sequence shown here is derived from an EMBL/GenBank/DDBJ whole genome shotgun (WGS) entry which is preliminary data.</text>
</comment>
<dbReference type="AlphaFoldDB" id="A0A1J6ITU0"/>
<dbReference type="Proteomes" id="UP000187609">
    <property type="component" value="Unassembled WGS sequence"/>
</dbReference>
<sequence>AESSSMGTRVKKKLDLSTPLTVNNTEELQIQHVSKEPPSSANGTVNLAHATSDAVMMENNQPKEAANKQTKAWTNLFQKNRSAENGIPLAYIPPQIIDGQVVVQLDKKKVDLETEKWK</sequence>
<gene>
    <name evidence="1" type="ORF">A4A49_64320</name>
</gene>
<name>A0A1J6ITU0_NICAT</name>
<proteinExistence type="predicted"/>
<dbReference type="PANTHER" id="PTHR33233:SF17">
    <property type="entry name" value="DUF4283 DOMAIN-CONTAINING PROTEIN"/>
    <property type="match status" value="1"/>
</dbReference>
<dbReference type="Gramene" id="OIT03976">
    <property type="protein sequence ID" value="OIT03976"/>
    <property type="gene ID" value="A4A49_64320"/>
</dbReference>
<evidence type="ECO:0000313" key="2">
    <source>
        <dbReference type="Proteomes" id="UP000187609"/>
    </source>
</evidence>
<keyword evidence="2" id="KW-1185">Reference proteome</keyword>
<organism evidence="1 2">
    <name type="scientific">Nicotiana attenuata</name>
    <name type="common">Coyote tobacco</name>
    <dbReference type="NCBI Taxonomy" id="49451"/>
    <lineage>
        <taxon>Eukaryota</taxon>
        <taxon>Viridiplantae</taxon>
        <taxon>Streptophyta</taxon>
        <taxon>Embryophyta</taxon>
        <taxon>Tracheophyta</taxon>
        <taxon>Spermatophyta</taxon>
        <taxon>Magnoliopsida</taxon>
        <taxon>eudicotyledons</taxon>
        <taxon>Gunneridae</taxon>
        <taxon>Pentapetalae</taxon>
        <taxon>asterids</taxon>
        <taxon>lamiids</taxon>
        <taxon>Solanales</taxon>
        <taxon>Solanaceae</taxon>
        <taxon>Nicotianoideae</taxon>
        <taxon>Nicotianeae</taxon>
        <taxon>Nicotiana</taxon>
    </lineage>
</organism>
<dbReference type="EMBL" id="MJEQ01037186">
    <property type="protein sequence ID" value="OIT03976.1"/>
    <property type="molecule type" value="Genomic_DNA"/>
</dbReference>
<reference evidence="1" key="1">
    <citation type="submission" date="2016-11" db="EMBL/GenBank/DDBJ databases">
        <title>The genome of Nicotiana attenuata.</title>
        <authorList>
            <person name="Xu S."/>
            <person name="Brockmoeller T."/>
            <person name="Gaquerel E."/>
            <person name="Navarro A."/>
            <person name="Kuhl H."/>
            <person name="Gase K."/>
            <person name="Ling Z."/>
            <person name="Zhou W."/>
            <person name="Kreitzer C."/>
            <person name="Stanke M."/>
            <person name="Tang H."/>
            <person name="Lyons E."/>
            <person name="Pandey P."/>
            <person name="Pandey S.P."/>
            <person name="Timmermann B."/>
            <person name="Baldwin I.T."/>
        </authorList>
    </citation>
    <scope>NUCLEOTIDE SEQUENCE [LARGE SCALE GENOMIC DNA]</scope>
    <source>
        <strain evidence="1">UT</strain>
    </source>
</reference>